<gene>
    <name evidence="1" type="ORF">QUF16_14610</name>
</gene>
<sequence length="71" mass="8280">MAEVGIPNTETMIAIGGQAYRILEANKDLIHESIEHIPHYSAQNRDNGKGGHWDLRRYTSYYNKYRKKIDM</sequence>
<comment type="caution">
    <text evidence="1">The sequence shown here is derived from an EMBL/GenBank/DDBJ whole genome shotgun (WGS) entry which is preliminary data.</text>
</comment>
<dbReference type="EMBL" id="JAUCBG010000037">
    <property type="protein sequence ID" value="MDM7455545.1"/>
    <property type="molecule type" value="Genomic_DNA"/>
</dbReference>
<organism evidence="1 2">
    <name type="scientific">Lacticaseibacillus paracasei</name>
    <name type="common">Lactobacillus paracasei</name>
    <dbReference type="NCBI Taxonomy" id="1597"/>
    <lineage>
        <taxon>Bacteria</taxon>
        <taxon>Bacillati</taxon>
        <taxon>Bacillota</taxon>
        <taxon>Bacilli</taxon>
        <taxon>Lactobacillales</taxon>
        <taxon>Lactobacillaceae</taxon>
        <taxon>Lacticaseibacillus</taxon>
    </lineage>
</organism>
<reference evidence="1" key="1">
    <citation type="submission" date="2023-06" db="EMBL/GenBank/DDBJ databases">
        <title>Draft Genome Sequences of lactic acid bacteria strains isolated from fermented milk products.</title>
        <authorList>
            <person name="Elcheninov A.G."/>
            <person name="Klyukina A."/>
            <person name="Zayulina K.S."/>
            <person name="Gavirova L.A."/>
            <person name="Shcherbakova P.A."/>
            <person name="Shestakov A.I."/>
            <person name="Kublanov I.V."/>
            <person name="Kochetkova T.V."/>
        </authorList>
    </citation>
    <scope>NUCLEOTIDE SEQUENCE</scope>
    <source>
        <strain evidence="1">TOM.1374</strain>
    </source>
</reference>
<evidence type="ECO:0000313" key="1">
    <source>
        <dbReference type="EMBL" id="MDM7455545.1"/>
    </source>
</evidence>
<name>A0AAP4N8K8_LACPA</name>
<proteinExistence type="predicted"/>
<dbReference type="AlphaFoldDB" id="A0AAP4N8K8"/>
<dbReference type="RefSeq" id="WP_025600146.1">
    <property type="nucleotide sequence ID" value="NZ_AWZQ01000206.1"/>
</dbReference>
<accession>A0AAP4N8K8</accession>
<protein>
    <submittedName>
        <fullName evidence="1">Uncharacterized protein</fullName>
    </submittedName>
</protein>
<dbReference type="Proteomes" id="UP001231451">
    <property type="component" value="Unassembled WGS sequence"/>
</dbReference>
<evidence type="ECO:0000313" key="2">
    <source>
        <dbReference type="Proteomes" id="UP001231451"/>
    </source>
</evidence>